<dbReference type="Pfam" id="PF00825">
    <property type="entry name" value="Ribonuclease_P"/>
    <property type="match status" value="1"/>
</dbReference>
<comment type="similarity">
    <text evidence="6">Belongs to the RnpA family.</text>
</comment>
<dbReference type="SUPFAM" id="SSF54211">
    <property type="entry name" value="Ribosomal protein S5 domain 2-like"/>
    <property type="match status" value="1"/>
</dbReference>
<keyword evidence="4 6" id="KW-0378">Hydrolase</keyword>
<name>A0ABX5F8J5_9CHRO</name>
<organism evidence="9 10">
    <name type="scientific">Aphanothece cf. minutissima CCALA 015</name>
    <dbReference type="NCBI Taxonomy" id="2107695"/>
    <lineage>
        <taxon>Bacteria</taxon>
        <taxon>Bacillati</taxon>
        <taxon>Cyanobacteriota</taxon>
        <taxon>Cyanophyceae</taxon>
        <taxon>Oscillatoriophycideae</taxon>
        <taxon>Chroococcales</taxon>
        <taxon>Aphanothecaceae</taxon>
        <taxon>Aphanothece</taxon>
    </lineage>
</organism>
<evidence type="ECO:0000256" key="6">
    <source>
        <dbReference type="HAMAP-Rule" id="MF_00227"/>
    </source>
</evidence>
<dbReference type="HAMAP" id="MF_00227">
    <property type="entry name" value="RNase_P"/>
    <property type="match status" value="1"/>
</dbReference>
<keyword evidence="2 6" id="KW-0540">Nuclease</keyword>
<evidence type="ECO:0000256" key="3">
    <source>
        <dbReference type="ARBA" id="ARBA00022759"/>
    </source>
</evidence>
<protein>
    <recommendedName>
        <fullName evidence="6 7">Ribonuclease P protein component</fullName>
        <shortName evidence="6">RNase P protein</shortName>
        <shortName evidence="6">RNaseP protein</shortName>
        <ecNumber evidence="6 7">3.1.26.5</ecNumber>
    </recommendedName>
    <alternativeName>
        <fullName evidence="6">Protein C5</fullName>
    </alternativeName>
</protein>
<reference evidence="9 10" key="2">
    <citation type="submission" date="2018-03" db="EMBL/GenBank/DDBJ databases">
        <title>The ancient ancestry and fast evolution of plastids.</title>
        <authorList>
            <person name="Moore K.R."/>
            <person name="Magnabosco C."/>
            <person name="Momper L."/>
            <person name="Gold D.A."/>
            <person name="Bosak T."/>
            <person name="Fournier G.P."/>
        </authorList>
    </citation>
    <scope>NUCLEOTIDE SEQUENCE [LARGE SCALE GENOMIC DNA]</scope>
    <source>
        <strain evidence="9 10">CCALA 015</strain>
    </source>
</reference>
<evidence type="ECO:0000256" key="4">
    <source>
        <dbReference type="ARBA" id="ARBA00022801"/>
    </source>
</evidence>
<dbReference type="PANTHER" id="PTHR33992">
    <property type="entry name" value="RIBONUCLEASE P PROTEIN COMPONENT"/>
    <property type="match status" value="1"/>
</dbReference>
<dbReference type="Gene3D" id="3.30.230.10">
    <property type="match status" value="1"/>
</dbReference>
<dbReference type="EMBL" id="PVWP01000004">
    <property type="protein sequence ID" value="PSB37901.1"/>
    <property type="molecule type" value="Genomic_DNA"/>
</dbReference>
<keyword evidence="3 6" id="KW-0255">Endonuclease</keyword>
<evidence type="ECO:0000256" key="5">
    <source>
        <dbReference type="ARBA" id="ARBA00022884"/>
    </source>
</evidence>
<gene>
    <name evidence="6 9" type="primary">rnpA</name>
    <name evidence="9" type="ORF">C7B81_07315</name>
</gene>
<comment type="caution">
    <text evidence="9">The sequence shown here is derived from an EMBL/GenBank/DDBJ whole genome shotgun (WGS) entry which is preliminary data.</text>
</comment>
<evidence type="ECO:0000256" key="7">
    <source>
        <dbReference type="NCBIfam" id="TIGR00188"/>
    </source>
</evidence>
<dbReference type="InterPro" id="IPR020568">
    <property type="entry name" value="Ribosomal_Su5_D2-typ_SF"/>
</dbReference>
<keyword evidence="5 6" id="KW-0694">RNA-binding</keyword>
<keyword evidence="10" id="KW-1185">Reference proteome</keyword>
<dbReference type="PANTHER" id="PTHR33992:SF1">
    <property type="entry name" value="RIBONUCLEASE P PROTEIN COMPONENT"/>
    <property type="match status" value="1"/>
</dbReference>
<dbReference type="RefSeq" id="WP_106220616.1">
    <property type="nucleotide sequence ID" value="NZ_PVWP01000004.1"/>
</dbReference>
<comment type="subunit">
    <text evidence="6">Consists of a catalytic RNA component (M1 or rnpB) and a protein subunit.</text>
</comment>
<evidence type="ECO:0000256" key="1">
    <source>
        <dbReference type="ARBA" id="ARBA00022694"/>
    </source>
</evidence>
<dbReference type="Proteomes" id="UP000238218">
    <property type="component" value="Unassembled WGS sequence"/>
</dbReference>
<reference evidence="9 10" key="1">
    <citation type="submission" date="2018-02" db="EMBL/GenBank/DDBJ databases">
        <authorList>
            <person name="Moore K."/>
            <person name="Momper L."/>
        </authorList>
    </citation>
    <scope>NUCLEOTIDE SEQUENCE [LARGE SCALE GENOMIC DNA]</scope>
    <source>
        <strain evidence="9 10">CCALA 015</strain>
    </source>
</reference>
<keyword evidence="1 6" id="KW-0819">tRNA processing</keyword>
<proteinExistence type="inferred from homology"/>
<sequence>MALPQQHRLKGRRVFDRLYRQGRRYQGPGLLLRVLVADPSLLPPRKPTGKPRGGTPGTTPTASPWRCGIVVSSKVSKLAVRRNRLRRLFHDHLRRHPPTPDQPLWLLITLKPGCLERSDDQLLGECGQLLRQAGLLLDPGGQGGEQTRDQ</sequence>
<dbReference type="InterPro" id="IPR000100">
    <property type="entry name" value="RNase_P"/>
</dbReference>
<evidence type="ECO:0000313" key="10">
    <source>
        <dbReference type="Proteomes" id="UP000238218"/>
    </source>
</evidence>
<feature type="region of interest" description="Disordered" evidence="8">
    <location>
        <begin position="41"/>
        <end position="65"/>
    </location>
</feature>
<comment type="catalytic activity">
    <reaction evidence="6">
        <text>Endonucleolytic cleavage of RNA, removing 5'-extranucleotides from tRNA precursor.</text>
        <dbReference type="EC" id="3.1.26.5"/>
    </reaction>
</comment>
<accession>A0ABX5F8J5</accession>
<dbReference type="EC" id="3.1.26.5" evidence="6 7"/>
<evidence type="ECO:0000256" key="8">
    <source>
        <dbReference type="SAM" id="MobiDB-lite"/>
    </source>
</evidence>
<evidence type="ECO:0000313" key="9">
    <source>
        <dbReference type="EMBL" id="PSB37901.1"/>
    </source>
</evidence>
<dbReference type="NCBIfam" id="TIGR00188">
    <property type="entry name" value="rnpA"/>
    <property type="match status" value="1"/>
</dbReference>
<evidence type="ECO:0000256" key="2">
    <source>
        <dbReference type="ARBA" id="ARBA00022722"/>
    </source>
</evidence>
<dbReference type="InterPro" id="IPR014721">
    <property type="entry name" value="Ribsml_uS5_D2-typ_fold_subgr"/>
</dbReference>
<comment type="function">
    <text evidence="6">RNaseP catalyzes the removal of the 5'-leader sequence from pre-tRNA to produce the mature 5'-terminus. It can also cleave other RNA substrates such as 4.5S RNA. The protein component plays an auxiliary but essential role in vivo by binding to the 5'-leader sequence and broadening the substrate specificity of the ribozyme.</text>
</comment>